<organism evidence="2 3">
    <name type="scientific">Desulfoferula mesophila</name>
    <dbReference type="NCBI Taxonomy" id="3058419"/>
    <lineage>
        <taxon>Bacteria</taxon>
        <taxon>Pseudomonadati</taxon>
        <taxon>Thermodesulfobacteriota</taxon>
        <taxon>Desulfarculia</taxon>
        <taxon>Desulfarculales</taxon>
        <taxon>Desulfarculaceae</taxon>
        <taxon>Desulfoferula</taxon>
    </lineage>
</organism>
<dbReference type="Gene3D" id="3.40.250.10">
    <property type="entry name" value="Rhodanese-like domain"/>
    <property type="match status" value="1"/>
</dbReference>
<evidence type="ECO:0000313" key="2">
    <source>
        <dbReference type="EMBL" id="BEQ14856.1"/>
    </source>
</evidence>
<dbReference type="InterPro" id="IPR001763">
    <property type="entry name" value="Rhodanese-like_dom"/>
</dbReference>
<reference evidence="3" key="1">
    <citation type="journal article" date="2023" name="Arch. Microbiol.">
        <title>Desulfoferula mesophilus gen. nov. sp. nov., a mesophilic sulfate-reducing bacterium isolated from a brackish lake sediment.</title>
        <authorList>
            <person name="Watanabe T."/>
            <person name="Yabe T."/>
            <person name="Tsuji J.M."/>
            <person name="Fukui M."/>
        </authorList>
    </citation>
    <scope>NUCLEOTIDE SEQUENCE [LARGE SCALE GENOMIC DNA]</scope>
    <source>
        <strain evidence="3">12FAK</strain>
    </source>
</reference>
<sequence>MLALAGPAMAKQPMEPITISVLEAAQMLASQPKEVFLVDVRTRAEYALMGHPPQAYNVPWRLATGDFQIKGGSYQGNKVTFTGYQLSPKPNPDFIGVVKSLFKPGDKLLILSTDGEQGAQAAAALSKAGFTQVFNLEHGFLGQPLLVEKQAELAEKYSPLYGIQGRLNGWVFWGLPVTHQMDPRYIYPPDTKRMQTQK</sequence>
<dbReference type="InterPro" id="IPR036873">
    <property type="entry name" value="Rhodanese-like_dom_sf"/>
</dbReference>
<keyword evidence="3" id="KW-1185">Reference proteome</keyword>
<dbReference type="SUPFAM" id="SSF52821">
    <property type="entry name" value="Rhodanese/Cell cycle control phosphatase"/>
    <property type="match status" value="1"/>
</dbReference>
<accession>A0AAU9EWL5</accession>
<dbReference type="EMBL" id="AP028679">
    <property type="protein sequence ID" value="BEQ14856.1"/>
    <property type="molecule type" value="Genomic_DNA"/>
</dbReference>
<evidence type="ECO:0000313" key="3">
    <source>
        <dbReference type="Proteomes" id="UP001366166"/>
    </source>
</evidence>
<protein>
    <recommendedName>
        <fullName evidence="1">Rhodanese domain-containing protein</fullName>
    </recommendedName>
</protein>
<dbReference type="InterPro" id="IPR044684">
    <property type="entry name" value="STR17/STR18/HARC1-like"/>
</dbReference>
<dbReference type="PANTHER" id="PTHR44542:SF14">
    <property type="entry name" value="PROTEIN HIGH ARSENIC CONTENT 1, MITOCHONDRIAL-RELATED"/>
    <property type="match status" value="1"/>
</dbReference>
<proteinExistence type="predicted"/>
<gene>
    <name evidence="2" type="ORF">FAK_19220</name>
</gene>
<name>A0AAU9EWL5_9BACT</name>
<dbReference type="Proteomes" id="UP001366166">
    <property type="component" value="Chromosome"/>
</dbReference>
<dbReference type="PROSITE" id="PS50206">
    <property type="entry name" value="RHODANESE_3"/>
    <property type="match status" value="1"/>
</dbReference>
<dbReference type="PANTHER" id="PTHR44542">
    <property type="entry name" value="THIOSULFATE SULFURTRANSFERASE 18"/>
    <property type="match status" value="1"/>
</dbReference>
<feature type="domain" description="Rhodanese" evidence="1">
    <location>
        <begin position="31"/>
        <end position="149"/>
    </location>
</feature>
<evidence type="ECO:0000259" key="1">
    <source>
        <dbReference type="PROSITE" id="PS50206"/>
    </source>
</evidence>
<dbReference type="AlphaFoldDB" id="A0AAU9EWL5"/>
<dbReference type="SMART" id="SM00450">
    <property type="entry name" value="RHOD"/>
    <property type="match status" value="1"/>
</dbReference>
<dbReference type="KEGG" id="dmp:FAK_19220"/>
<dbReference type="Pfam" id="PF00581">
    <property type="entry name" value="Rhodanese"/>
    <property type="match status" value="1"/>
</dbReference>
<dbReference type="GO" id="GO:0003824">
    <property type="term" value="F:catalytic activity"/>
    <property type="evidence" value="ECO:0007669"/>
    <property type="project" value="InterPro"/>
</dbReference>